<protein>
    <recommendedName>
        <fullName evidence="1">DNA-directed DNA polymerase</fullName>
        <ecNumber evidence="1">2.7.7.7</ecNumber>
    </recommendedName>
</protein>
<dbReference type="Gene3D" id="1.10.150.870">
    <property type="match status" value="1"/>
</dbReference>
<dbReference type="GO" id="GO:0006260">
    <property type="term" value="P:DNA replication"/>
    <property type="evidence" value="ECO:0007669"/>
    <property type="project" value="UniProtKB-KW"/>
</dbReference>
<dbReference type="PANTHER" id="PTHR32294:SF0">
    <property type="entry name" value="DNA POLYMERASE III SUBUNIT ALPHA"/>
    <property type="match status" value="1"/>
</dbReference>
<evidence type="ECO:0000256" key="6">
    <source>
        <dbReference type="ARBA" id="ARBA00049244"/>
    </source>
</evidence>
<dbReference type="Proteomes" id="UP000254834">
    <property type="component" value="Chromosome"/>
</dbReference>
<dbReference type="SMART" id="SM00481">
    <property type="entry name" value="POLIIIAc"/>
    <property type="match status" value="1"/>
</dbReference>
<dbReference type="EC" id="2.7.7.7" evidence="1"/>
<evidence type="ECO:0000256" key="2">
    <source>
        <dbReference type="ARBA" id="ARBA00022679"/>
    </source>
</evidence>
<dbReference type="Gene3D" id="3.20.20.140">
    <property type="entry name" value="Metal-dependent hydrolases"/>
    <property type="match status" value="1"/>
</dbReference>
<dbReference type="RefSeq" id="WP_115585340.1">
    <property type="nucleotide sequence ID" value="NZ_CP025544.1"/>
</dbReference>
<keyword evidence="4" id="KW-0235">DNA replication</keyword>
<dbReference type="GO" id="GO:0008408">
    <property type="term" value="F:3'-5' exonuclease activity"/>
    <property type="evidence" value="ECO:0007669"/>
    <property type="project" value="InterPro"/>
</dbReference>
<evidence type="ECO:0000256" key="4">
    <source>
        <dbReference type="ARBA" id="ARBA00022705"/>
    </source>
</evidence>
<keyword evidence="2" id="KW-0808">Transferase</keyword>
<dbReference type="InterPro" id="IPR029460">
    <property type="entry name" value="DNAPol_HHH"/>
</dbReference>
<evidence type="ECO:0000313" key="8">
    <source>
        <dbReference type="EMBL" id="AXK60325.1"/>
    </source>
</evidence>
<comment type="catalytic activity">
    <reaction evidence="6">
        <text>DNA(n) + a 2'-deoxyribonucleoside 5'-triphosphate = DNA(n+1) + diphosphate</text>
        <dbReference type="Rhea" id="RHEA:22508"/>
        <dbReference type="Rhea" id="RHEA-COMP:17339"/>
        <dbReference type="Rhea" id="RHEA-COMP:17340"/>
        <dbReference type="ChEBI" id="CHEBI:33019"/>
        <dbReference type="ChEBI" id="CHEBI:61560"/>
        <dbReference type="ChEBI" id="CHEBI:173112"/>
        <dbReference type="EC" id="2.7.7.7"/>
    </reaction>
</comment>
<reference evidence="8 9" key="1">
    <citation type="submission" date="2017-12" db="EMBL/GenBank/DDBJ databases">
        <title>Chromulinavorax destructans is a abundant pathogen of dominant heterotrophic picoflagllates.</title>
        <authorList>
            <person name="Deeg C.M."/>
            <person name="Zimmer M."/>
            <person name="Suttle C.A."/>
        </authorList>
    </citation>
    <scope>NUCLEOTIDE SEQUENCE [LARGE SCALE GENOMIC DNA]</scope>
    <source>
        <strain evidence="8 9">SeV1</strain>
    </source>
</reference>
<keyword evidence="9" id="KW-1185">Reference proteome</keyword>
<dbReference type="Pfam" id="PF17657">
    <property type="entry name" value="DNA_pol3_finger"/>
    <property type="match status" value="1"/>
</dbReference>
<keyword evidence="5" id="KW-0239">DNA-directed DNA polymerase</keyword>
<accession>A0A345ZAK8</accession>
<dbReference type="InterPro" id="IPR040982">
    <property type="entry name" value="DNA_pol3_finger"/>
</dbReference>
<sequence length="1149" mass="130674">MTKHFTHLHVHTEYSLLDGAINLEELVNHAKQQNLKALAITDHGNIFGAVKFFQLCKKAGIKPILGMEAYITENVESKTVDNKYYHTILLVQNETGYKNLCKLISFSYQQGFYFKPRIDYEQLEKYSEGLIVTSACLGGNLNRLLQSDQKDKAIELIEWHLRIFGKDRYYLEIQPEDQDEQRIYNEQLYELSAITGAPLVAATDCHYLTLDDHEAHEIMLALQTGKKWDDPTRFTFGDCRAYMRSEAEMLEIFKGREQAVYNTGVIADMCNFEFVTDKLFFPAFKIPDNKTDVQYFQELCLQGLEKLIANKRINAEKKEMYLERLHLEMKLIINMGFVGYFLIVSDFIMWTRAQDIPVGPGRGSAAGALVAWCLEITNIDPLEYNLLFERFLNPERVSMPDIDIDFCIEGRETVINHIKDQYGHDKVCQIITFGTMMAKGVIKDVARVLGMSFEDSNMITSLIPEQLKITLHEALELEPRLQELVNSNPAIKHLFDVAFRLEGITRHASKHAAGIVITPLPVEEMLPVYIPPKTNELVAQYAMTELESIGFLKIDLLGLKNLTLIKKAVNLIKKNHGVHLNIDLLPLDDKKTYELVQAGKTSGVFQLESSGLKDVLRKLKPSNFEDIIAVTALYRPGPLGSGMVDDFILRKHGKQKIEYLFPELEPVLAETYGVIVYQEQVMKIASTIAGYSLGESDILRRAMGKKKADVMAEQKILFVQKAKERSFKVDRAEKLFDLMAYFAGYGFNKSHSAAYAMIAFQTAYLKANYPAEFAASLISLESTNAEKMSFYLKEAHDMGLAILPPNVNESIIDFNVVNGQILFGLQGIKNIGHVSLDNIIAQREKDGPFKDLLDFCMRIDLRTSNKRVLENLICAGAFDTLPGTRTQKFNELSQVIDHAIERKKRKETGQMSMFSMDTDNDLHEFYQYQPTKEWTEKEKLEKEKEVLGFYISSHPLSNYSNPIAWLNTQEILDIQQKYQNSPPGQTEPIVMICGLLTSKKIITTKKGDRMAFLQVDDLQSSAEIIVFPRLFAKIEPFLNDHSIFIIKGALDTMSTATCKILANEVCPIDLFFEKWPNVENVTLILPADFDIATVKSIKEKLTQGKTPIQIIFKEHDKVMILKSSKKFALSLDLLNEFAIDHGIKVKISC</sequence>
<evidence type="ECO:0000313" key="9">
    <source>
        <dbReference type="Proteomes" id="UP000254834"/>
    </source>
</evidence>
<evidence type="ECO:0000256" key="1">
    <source>
        <dbReference type="ARBA" id="ARBA00012417"/>
    </source>
</evidence>
<dbReference type="InterPro" id="IPR041931">
    <property type="entry name" value="DNA_pol3_alpha_thumb_dom"/>
</dbReference>
<dbReference type="KEGG" id="cdes:C0J27_00985"/>
<dbReference type="InterPro" id="IPR004805">
    <property type="entry name" value="DnaE2/DnaE/PolC"/>
</dbReference>
<evidence type="ECO:0000259" key="7">
    <source>
        <dbReference type="SMART" id="SM00481"/>
    </source>
</evidence>
<dbReference type="GO" id="GO:0003887">
    <property type="term" value="F:DNA-directed DNA polymerase activity"/>
    <property type="evidence" value="ECO:0007669"/>
    <property type="project" value="UniProtKB-KW"/>
</dbReference>
<dbReference type="AlphaFoldDB" id="A0A345ZAK8"/>
<organism evidence="8 9">
    <name type="scientific">Candidatus Chromulinivorax destructor</name>
    <dbReference type="NCBI Taxonomy" id="2066483"/>
    <lineage>
        <taxon>Bacteria</taxon>
        <taxon>Candidatus Babelota</taxon>
        <taxon>Candidatus Babeliae</taxon>
        <taxon>Candidatus Babeliales</taxon>
        <taxon>Candidatus Chromulinivoraceae</taxon>
        <taxon>Candidatus Chromulinivorax</taxon>
    </lineage>
</organism>
<dbReference type="NCBIfam" id="TIGR00594">
    <property type="entry name" value="polc"/>
    <property type="match status" value="1"/>
</dbReference>
<feature type="domain" description="Polymerase/histidinol phosphatase N-terminal" evidence="7">
    <location>
        <begin position="6"/>
        <end position="73"/>
    </location>
</feature>
<dbReference type="InterPro" id="IPR016195">
    <property type="entry name" value="Pol/histidinol_Pase-like"/>
</dbReference>
<dbReference type="InterPro" id="IPR003141">
    <property type="entry name" value="Pol/His_phosphatase_N"/>
</dbReference>
<dbReference type="CDD" id="cd12113">
    <property type="entry name" value="PHP_PolIIIA_DnaE3"/>
    <property type="match status" value="1"/>
</dbReference>
<dbReference type="Pfam" id="PF02811">
    <property type="entry name" value="PHP"/>
    <property type="match status" value="1"/>
</dbReference>
<dbReference type="Pfam" id="PF14579">
    <property type="entry name" value="HHH_6"/>
    <property type="match status" value="1"/>
</dbReference>
<dbReference type="NCBIfam" id="NF005298">
    <property type="entry name" value="PRK06826.1"/>
    <property type="match status" value="1"/>
</dbReference>
<dbReference type="SUPFAM" id="SSF89550">
    <property type="entry name" value="PHP domain-like"/>
    <property type="match status" value="1"/>
</dbReference>
<dbReference type="CDD" id="cd04485">
    <property type="entry name" value="DnaE_OBF"/>
    <property type="match status" value="1"/>
</dbReference>
<keyword evidence="3" id="KW-0548">Nucleotidyltransferase</keyword>
<dbReference type="PANTHER" id="PTHR32294">
    <property type="entry name" value="DNA POLYMERASE III SUBUNIT ALPHA"/>
    <property type="match status" value="1"/>
</dbReference>
<dbReference type="OrthoDB" id="9803237at2"/>
<evidence type="ECO:0000256" key="3">
    <source>
        <dbReference type="ARBA" id="ARBA00022695"/>
    </source>
</evidence>
<dbReference type="Pfam" id="PF07733">
    <property type="entry name" value="DNA_pol3_alpha"/>
    <property type="match status" value="1"/>
</dbReference>
<proteinExistence type="predicted"/>
<name>A0A345ZAK8_9BACT</name>
<gene>
    <name evidence="8" type="ORF">C0J27_00985</name>
</gene>
<dbReference type="InterPro" id="IPR011708">
    <property type="entry name" value="DNA_pol3_alpha_NTPase_dom"/>
</dbReference>
<dbReference type="Gene3D" id="1.10.10.1600">
    <property type="entry name" value="Bacterial DNA polymerase III alpha subunit, thumb domain"/>
    <property type="match status" value="1"/>
</dbReference>
<dbReference type="NCBIfam" id="NF004226">
    <property type="entry name" value="PRK05673.1"/>
    <property type="match status" value="1"/>
</dbReference>
<dbReference type="EMBL" id="CP025544">
    <property type="protein sequence ID" value="AXK60325.1"/>
    <property type="molecule type" value="Genomic_DNA"/>
</dbReference>
<dbReference type="InterPro" id="IPR004013">
    <property type="entry name" value="PHP_dom"/>
</dbReference>
<evidence type="ECO:0000256" key="5">
    <source>
        <dbReference type="ARBA" id="ARBA00022932"/>
    </source>
</evidence>